<dbReference type="InterPro" id="IPR051159">
    <property type="entry name" value="Hexapeptide_acetyltransf"/>
</dbReference>
<proteinExistence type="predicted"/>
<dbReference type="Gene3D" id="2.160.10.10">
    <property type="entry name" value="Hexapeptide repeat proteins"/>
    <property type="match status" value="1"/>
</dbReference>
<keyword evidence="1" id="KW-0012">Acyltransferase</keyword>
<accession>A0A5P8E4U1</accession>
<keyword evidence="1" id="KW-0808">Transferase</keyword>
<dbReference type="RefSeq" id="WP_111898895.1">
    <property type="nucleotide sequence ID" value="NZ_CP033459.1"/>
</dbReference>
<dbReference type="KEGG" id="alq:C7Y71_002230"/>
<evidence type="ECO:0000313" key="2">
    <source>
        <dbReference type="Proteomes" id="UP000249375"/>
    </source>
</evidence>
<sequence length="167" mass="18029">MSIIGRLRDYIKNIIHFGKNQHVHFGKNVSIRGHVEFGKIISLDNNVEVRNLTDSVSTIGNNVSINRNSVLRGKFSIGNNVAIAPNCMIIGANHNFSDINIPIKQQGVTNKGITISDDVWIGANCVVLDGVTIGRGVVIGAGSVVTKDVPEYSVAVGNPCRVIKKRN</sequence>
<dbReference type="InterPro" id="IPR001451">
    <property type="entry name" value="Hexapep"/>
</dbReference>
<dbReference type="PANTHER" id="PTHR23416">
    <property type="entry name" value="SIALIC ACID SYNTHASE-RELATED"/>
    <property type="match status" value="1"/>
</dbReference>
<dbReference type="SUPFAM" id="SSF51161">
    <property type="entry name" value="Trimeric LpxA-like enzymes"/>
    <property type="match status" value="1"/>
</dbReference>
<dbReference type="Pfam" id="PF00132">
    <property type="entry name" value="Hexapep"/>
    <property type="match status" value="2"/>
</dbReference>
<dbReference type="EMBL" id="CP033459">
    <property type="protein sequence ID" value="QFQ11936.1"/>
    <property type="molecule type" value="Genomic_DNA"/>
</dbReference>
<protein>
    <submittedName>
        <fullName evidence="1">Acyltransferase</fullName>
    </submittedName>
</protein>
<name>A0A5P8E4U1_9BACT</name>
<evidence type="ECO:0000313" key="1">
    <source>
        <dbReference type="EMBL" id="QFQ11936.1"/>
    </source>
</evidence>
<dbReference type="AlphaFoldDB" id="A0A5P8E4U1"/>
<dbReference type="PANTHER" id="PTHR23416:SF78">
    <property type="entry name" value="LIPOPOLYSACCHARIDE BIOSYNTHESIS O-ACETYL TRANSFERASE WBBJ-RELATED"/>
    <property type="match status" value="1"/>
</dbReference>
<organism evidence="1 2">
    <name type="scientific">Pseudoprevotella muciniphila</name>
    <dbReference type="NCBI Taxonomy" id="2133944"/>
    <lineage>
        <taxon>Bacteria</taxon>
        <taxon>Pseudomonadati</taxon>
        <taxon>Bacteroidota</taxon>
        <taxon>Bacteroidia</taxon>
        <taxon>Bacteroidales</taxon>
        <taxon>Prevotellaceae</taxon>
        <taxon>Pseudoprevotella</taxon>
    </lineage>
</organism>
<dbReference type="OrthoDB" id="9812571at2"/>
<reference evidence="1 2" key="1">
    <citation type="submission" date="2018-11" db="EMBL/GenBank/DDBJ databases">
        <authorList>
            <person name="Na S.W."/>
            <person name="Baik M."/>
        </authorList>
    </citation>
    <scope>NUCLEOTIDE SEQUENCE [LARGE SCALE GENOMIC DNA]</scope>
    <source>
        <strain evidence="1 2">E39</strain>
    </source>
</reference>
<dbReference type="InterPro" id="IPR011004">
    <property type="entry name" value="Trimer_LpxA-like_sf"/>
</dbReference>
<gene>
    <name evidence="1" type="ORF">C7Y71_002230</name>
</gene>
<dbReference type="Proteomes" id="UP000249375">
    <property type="component" value="Chromosome"/>
</dbReference>
<dbReference type="GO" id="GO:0016746">
    <property type="term" value="F:acyltransferase activity"/>
    <property type="evidence" value="ECO:0007669"/>
    <property type="project" value="UniProtKB-KW"/>
</dbReference>
<keyword evidence="2" id="KW-1185">Reference proteome</keyword>